<protein>
    <submittedName>
        <fullName evidence="1">Uncharacterized protein</fullName>
    </submittedName>
</protein>
<name>A0A368VBD2_9ACTN</name>
<reference evidence="1 2" key="1">
    <citation type="submission" date="2018-07" db="EMBL/GenBank/DDBJ databases">
        <title>Genomic Encyclopedia of Type Strains, Phase III (KMG-III): the genomes of soil and plant-associated and newly described type strains.</title>
        <authorList>
            <person name="Whitman W."/>
        </authorList>
    </citation>
    <scope>NUCLEOTIDE SEQUENCE [LARGE SCALE GENOMIC DNA]</scope>
    <source>
        <strain evidence="1 2">CECT 8575</strain>
    </source>
</reference>
<organism evidence="1 2">
    <name type="scientific">Halopolyspora algeriensis</name>
    <dbReference type="NCBI Taxonomy" id="1500506"/>
    <lineage>
        <taxon>Bacteria</taxon>
        <taxon>Bacillati</taxon>
        <taxon>Actinomycetota</taxon>
        <taxon>Actinomycetes</taxon>
        <taxon>Actinomycetes incertae sedis</taxon>
        <taxon>Halopolyspora</taxon>
    </lineage>
</organism>
<comment type="caution">
    <text evidence="1">The sequence shown here is derived from an EMBL/GenBank/DDBJ whole genome shotgun (WGS) entry which is preliminary data.</text>
</comment>
<accession>A0A368VBD2</accession>
<sequence>MSRKQWGDRTCTECGHPSGRRRYCGPCDPTRAGREHRDKYAQEARS</sequence>
<evidence type="ECO:0000313" key="1">
    <source>
        <dbReference type="EMBL" id="RCW38479.1"/>
    </source>
</evidence>
<gene>
    <name evidence="1" type="ORF">DFQ14_12222</name>
</gene>
<dbReference type="AlphaFoldDB" id="A0A368VBD2"/>
<evidence type="ECO:0000313" key="2">
    <source>
        <dbReference type="Proteomes" id="UP000253495"/>
    </source>
</evidence>
<proteinExistence type="predicted"/>
<dbReference type="EMBL" id="QPJC01000022">
    <property type="protein sequence ID" value="RCW38479.1"/>
    <property type="molecule type" value="Genomic_DNA"/>
</dbReference>
<dbReference type="Proteomes" id="UP000253495">
    <property type="component" value="Unassembled WGS sequence"/>
</dbReference>
<dbReference type="RefSeq" id="WP_158546739.1">
    <property type="nucleotide sequence ID" value="NZ_QPJC01000022.1"/>
</dbReference>
<keyword evidence="2" id="KW-1185">Reference proteome</keyword>